<gene>
    <name evidence="2" type="ORF">ESB13_11270</name>
</gene>
<evidence type="ECO:0000256" key="1">
    <source>
        <dbReference type="SAM" id="Coils"/>
    </source>
</evidence>
<keyword evidence="3" id="KW-1185">Reference proteome</keyword>
<evidence type="ECO:0000313" key="2">
    <source>
        <dbReference type="EMBL" id="RXK87326.1"/>
    </source>
</evidence>
<comment type="caution">
    <text evidence="2">The sequence shown here is derived from an EMBL/GenBank/DDBJ whole genome shotgun (WGS) entry which is preliminary data.</text>
</comment>
<reference evidence="2 3" key="1">
    <citation type="submission" date="2019-01" db="EMBL/GenBank/DDBJ databases">
        <title>Filimonas sp. strain TTM-71.</title>
        <authorList>
            <person name="Chen W.-M."/>
        </authorList>
    </citation>
    <scope>NUCLEOTIDE SEQUENCE [LARGE SCALE GENOMIC DNA]</scope>
    <source>
        <strain evidence="2 3">TTM-71</strain>
    </source>
</reference>
<dbReference type="AlphaFoldDB" id="A0A4V1MAW8"/>
<proteinExistence type="predicted"/>
<dbReference type="SUPFAM" id="SSF47413">
    <property type="entry name" value="lambda repressor-like DNA-binding domains"/>
    <property type="match status" value="1"/>
</dbReference>
<name>A0A4V1MAW8_9BACT</name>
<keyword evidence="1" id="KW-0175">Coiled coil</keyword>
<protein>
    <submittedName>
        <fullName evidence="2">Uncharacterized protein</fullName>
    </submittedName>
</protein>
<dbReference type="InterPro" id="IPR010982">
    <property type="entry name" value="Lambda_DNA-bd_dom_sf"/>
</dbReference>
<evidence type="ECO:0000313" key="3">
    <source>
        <dbReference type="Proteomes" id="UP000290545"/>
    </source>
</evidence>
<feature type="coiled-coil region" evidence="1">
    <location>
        <begin position="72"/>
        <end position="113"/>
    </location>
</feature>
<dbReference type="RefSeq" id="WP_129003076.1">
    <property type="nucleotide sequence ID" value="NZ_SDHZ01000001.1"/>
</dbReference>
<organism evidence="2 3">
    <name type="scientific">Filimonas effusa</name>
    <dbReference type="NCBI Taxonomy" id="2508721"/>
    <lineage>
        <taxon>Bacteria</taxon>
        <taxon>Pseudomonadati</taxon>
        <taxon>Bacteroidota</taxon>
        <taxon>Chitinophagia</taxon>
        <taxon>Chitinophagales</taxon>
        <taxon>Chitinophagaceae</taxon>
        <taxon>Filimonas</taxon>
    </lineage>
</organism>
<sequence>MDKSPVEIGLIIQELADKLRLQRKDLAECLGVTTNNIQKQYERQMLSVDKMEKLSILTGINLFDLYSTQEPLRALNGEAKWLRRIIQRLQKRLAENAEEIERLKAELGEVKESRFIYKTVIKKYIGEEELEENKDEKK</sequence>
<dbReference type="GO" id="GO:0003677">
    <property type="term" value="F:DNA binding"/>
    <property type="evidence" value="ECO:0007669"/>
    <property type="project" value="InterPro"/>
</dbReference>
<dbReference type="EMBL" id="SDHZ01000001">
    <property type="protein sequence ID" value="RXK87326.1"/>
    <property type="molecule type" value="Genomic_DNA"/>
</dbReference>
<accession>A0A4V1MAW8</accession>
<dbReference type="Proteomes" id="UP000290545">
    <property type="component" value="Unassembled WGS sequence"/>
</dbReference>